<dbReference type="PANTHER" id="PTHR39165:SF1">
    <property type="entry name" value="DUF456 DOMAIN-CONTAINING PROTEIN"/>
    <property type="match status" value="1"/>
</dbReference>
<accession>A0ABS2CCF6</accession>
<keyword evidence="1" id="KW-0812">Transmembrane</keyword>
<dbReference type="EMBL" id="WOFE01000003">
    <property type="protein sequence ID" value="MBM5571832.1"/>
    <property type="molecule type" value="Genomic_DNA"/>
</dbReference>
<dbReference type="Pfam" id="PF04306">
    <property type="entry name" value="DUF456"/>
    <property type="match status" value="1"/>
</dbReference>
<dbReference type="InterPro" id="IPR007403">
    <property type="entry name" value="DUF456"/>
</dbReference>
<reference evidence="2 3" key="1">
    <citation type="submission" date="2019-11" db="EMBL/GenBank/DDBJ databases">
        <title>Novel Deefgea species.</title>
        <authorList>
            <person name="Han J.-H."/>
        </authorList>
    </citation>
    <scope>NUCLEOTIDE SEQUENCE [LARGE SCALE GENOMIC DNA]</scope>
    <source>
        <strain evidence="2 3">LMG 24817</strain>
    </source>
</reference>
<dbReference type="PANTHER" id="PTHR39165">
    <property type="entry name" value="IG HYPOTHETICAL 17883"/>
    <property type="match status" value="1"/>
</dbReference>
<keyword evidence="1" id="KW-1133">Transmembrane helix</keyword>
<evidence type="ECO:0000256" key="1">
    <source>
        <dbReference type="SAM" id="Phobius"/>
    </source>
</evidence>
<comment type="caution">
    <text evidence="2">The sequence shown here is derived from an EMBL/GenBank/DDBJ whole genome shotgun (WGS) entry which is preliminary data.</text>
</comment>
<keyword evidence="1" id="KW-0472">Membrane</keyword>
<feature type="transmembrane region" description="Helical" evidence="1">
    <location>
        <begin position="118"/>
        <end position="147"/>
    </location>
</feature>
<feature type="transmembrane region" description="Helical" evidence="1">
    <location>
        <begin position="38"/>
        <end position="59"/>
    </location>
</feature>
<organism evidence="2 3">
    <name type="scientific">Deefgea chitinilytica</name>
    <dbReference type="NCBI Taxonomy" id="570276"/>
    <lineage>
        <taxon>Bacteria</taxon>
        <taxon>Pseudomonadati</taxon>
        <taxon>Pseudomonadota</taxon>
        <taxon>Betaproteobacteria</taxon>
        <taxon>Neisseriales</taxon>
        <taxon>Chitinibacteraceae</taxon>
        <taxon>Deefgea</taxon>
    </lineage>
</organism>
<name>A0ABS2CCF6_9NEIS</name>
<dbReference type="Proteomes" id="UP001195660">
    <property type="component" value="Unassembled WGS sequence"/>
</dbReference>
<gene>
    <name evidence="2" type="ORF">GM173_09580</name>
</gene>
<sequence>MIFGGLAGTILPLLPSTPLMFAGMVLLAWHDQFLRVGWLSLLLLFVLMLLSCVLDYFAGAIGAKRVGASQAAVWGALIGSVIGILGGIPGMILGPFLGAAAGELYARQDLLRAGKVGVASGIGMLLGAIAKVGLALAMLGVFIFAWLI</sequence>
<evidence type="ECO:0000313" key="3">
    <source>
        <dbReference type="Proteomes" id="UP001195660"/>
    </source>
</evidence>
<feature type="transmembrane region" description="Helical" evidence="1">
    <location>
        <begin position="71"/>
        <end position="98"/>
    </location>
</feature>
<proteinExistence type="predicted"/>
<evidence type="ECO:0000313" key="2">
    <source>
        <dbReference type="EMBL" id="MBM5571832.1"/>
    </source>
</evidence>
<protein>
    <submittedName>
        <fullName evidence="2">DUF456 family protein</fullName>
    </submittedName>
</protein>
<keyword evidence="3" id="KW-1185">Reference proteome</keyword>